<gene>
    <name evidence="2" type="ORF">SAMN04488515_2531</name>
</gene>
<evidence type="ECO:0000256" key="1">
    <source>
        <dbReference type="SAM" id="Phobius"/>
    </source>
</evidence>
<keyword evidence="3" id="KW-1185">Reference proteome</keyword>
<dbReference type="AlphaFoldDB" id="A0A1I0RFC3"/>
<protein>
    <submittedName>
        <fullName evidence="2">Uncharacterized protein</fullName>
    </submittedName>
</protein>
<proteinExistence type="predicted"/>
<feature type="transmembrane region" description="Helical" evidence="1">
    <location>
        <begin position="63"/>
        <end position="82"/>
    </location>
</feature>
<keyword evidence="1" id="KW-1133">Transmembrane helix</keyword>
<name>A0A1I0RFC3_9RHOB</name>
<dbReference type="Proteomes" id="UP000199167">
    <property type="component" value="Unassembled WGS sequence"/>
</dbReference>
<feature type="transmembrane region" description="Helical" evidence="1">
    <location>
        <begin position="32"/>
        <end position="56"/>
    </location>
</feature>
<dbReference type="RefSeq" id="WP_089995319.1">
    <property type="nucleotide sequence ID" value="NZ_FOIZ01000002.1"/>
</dbReference>
<keyword evidence="1" id="KW-0472">Membrane</keyword>
<organism evidence="2 3">
    <name type="scientific">Cognatiyoonia koreensis</name>
    <dbReference type="NCBI Taxonomy" id="364200"/>
    <lineage>
        <taxon>Bacteria</taxon>
        <taxon>Pseudomonadati</taxon>
        <taxon>Pseudomonadota</taxon>
        <taxon>Alphaproteobacteria</taxon>
        <taxon>Rhodobacterales</taxon>
        <taxon>Paracoccaceae</taxon>
        <taxon>Cognatiyoonia</taxon>
    </lineage>
</organism>
<evidence type="ECO:0000313" key="2">
    <source>
        <dbReference type="EMBL" id="SEW38935.1"/>
    </source>
</evidence>
<keyword evidence="1" id="KW-0812">Transmembrane</keyword>
<sequence length="113" mass="12057">MPFYLNPRFGMLLLVGLPLVGGASVHPQGATAFLMGAWAGVLFVGPPLMILAWIMGIKSLGEVLSPLFNLPALLILTAVILLVYGQELGLGAQTAGLGGALWWLKRRRFLPFA</sequence>
<evidence type="ECO:0000313" key="3">
    <source>
        <dbReference type="Proteomes" id="UP000199167"/>
    </source>
</evidence>
<dbReference type="EMBL" id="FOIZ01000002">
    <property type="protein sequence ID" value="SEW38935.1"/>
    <property type="molecule type" value="Genomic_DNA"/>
</dbReference>
<reference evidence="2 3" key="1">
    <citation type="submission" date="2016-10" db="EMBL/GenBank/DDBJ databases">
        <authorList>
            <person name="de Groot N.N."/>
        </authorList>
    </citation>
    <scope>NUCLEOTIDE SEQUENCE [LARGE SCALE GENOMIC DNA]</scope>
    <source>
        <strain evidence="2 3">DSM 17925</strain>
    </source>
</reference>
<accession>A0A1I0RFC3</accession>